<accession>A0A7R9DV27</accession>
<name>A0A7R9DV27_TIMPO</name>
<evidence type="ECO:0000313" key="1">
    <source>
        <dbReference type="EMBL" id="CAD7420380.1"/>
    </source>
</evidence>
<gene>
    <name evidence="1" type="ORF">TPSB3V08_LOCUS13795</name>
</gene>
<organism evidence="1">
    <name type="scientific">Timema poppense</name>
    <name type="common">Walking stick</name>
    <dbReference type="NCBI Taxonomy" id="170557"/>
    <lineage>
        <taxon>Eukaryota</taxon>
        <taxon>Metazoa</taxon>
        <taxon>Ecdysozoa</taxon>
        <taxon>Arthropoda</taxon>
        <taxon>Hexapoda</taxon>
        <taxon>Insecta</taxon>
        <taxon>Pterygota</taxon>
        <taxon>Neoptera</taxon>
        <taxon>Polyneoptera</taxon>
        <taxon>Phasmatodea</taxon>
        <taxon>Timematodea</taxon>
        <taxon>Timematoidea</taxon>
        <taxon>Timematidae</taxon>
        <taxon>Timema</taxon>
    </lineage>
</organism>
<reference evidence="1" key="1">
    <citation type="submission" date="2020-11" db="EMBL/GenBank/DDBJ databases">
        <authorList>
            <person name="Tran Van P."/>
        </authorList>
    </citation>
    <scope>NUCLEOTIDE SEQUENCE</scope>
</reference>
<dbReference type="EMBL" id="OD030509">
    <property type="protein sequence ID" value="CAD7420380.1"/>
    <property type="molecule type" value="Genomic_DNA"/>
</dbReference>
<dbReference type="AlphaFoldDB" id="A0A7R9DV27"/>
<proteinExistence type="predicted"/>
<sequence length="235" mass="24435">MIGGDIQPEDPNSLEQLLQFNENGICSADGDWSMGYWDPYGFDEGLLEHIAMEVAPLRVGATHDGIAGLPQDPATRTTPPGILAGPPLDMATPTIPPGILSPVPLSSAPPSVWSDLDTLDRLLFELEAGNGGTTIATPPPAVGCLQPIVATSPQLHEDRVRAPVPPPVVTASTLPLHQRDGVRALAAAREMGPMEPAIAGPYSAPQPGFSGSVNQVGGALSDGIPLRVVEESIKQ</sequence>
<protein>
    <submittedName>
        <fullName evidence="1">Uncharacterized protein</fullName>
    </submittedName>
</protein>